<dbReference type="Pfam" id="PF01529">
    <property type="entry name" value="DHHC"/>
    <property type="match status" value="1"/>
</dbReference>
<evidence type="ECO:0000256" key="2">
    <source>
        <dbReference type="ARBA" id="ARBA00022679"/>
    </source>
</evidence>
<proteinExistence type="inferred from homology"/>
<sequence>MSFSSVVLLYEGFVYNAIFLRRILPAMGRGAQVIPLAVLFNFFYAMAVWSYVKAHATDPGRVPERWQDFVRSSSLTIPVFAAVPQWQPGKITYCKMCDKTRPERTHHCYNCGVCVLRFDHHCLWINNCVGFNNHKHFLLVGIYSCVGLLVALATSFPELAYCTISVFHLTEDRYMWDEAQVRMSEKFAFLVFGLLGVSICALLAAMLFVHLPRAVENLTAPEANYTNMANPFDRGSAAANLEQVFGVFGPEWLLPIGPRKRVSDGVAFQHSDDPDWFRLDDESEAEDLWRLRYDSRAPEPAKSPVCGPLF</sequence>
<dbReference type="PANTHER" id="PTHR12246">
    <property type="entry name" value="PALMITOYLTRANSFERASE ZDHHC16"/>
    <property type="match status" value="1"/>
</dbReference>
<evidence type="ECO:0000256" key="7">
    <source>
        <dbReference type="RuleBase" id="RU079119"/>
    </source>
</evidence>
<dbReference type="GO" id="GO:0016020">
    <property type="term" value="C:membrane"/>
    <property type="evidence" value="ECO:0007669"/>
    <property type="project" value="UniProtKB-SubCell"/>
</dbReference>
<dbReference type="InterPro" id="IPR039859">
    <property type="entry name" value="PFA4/ZDH16/20/ERF2-like"/>
</dbReference>
<protein>
    <recommendedName>
        <fullName evidence="7">Palmitoyltransferase</fullName>
        <ecNumber evidence="7">2.3.1.225</ecNumber>
    </recommendedName>
</protein>
<dbReference type="InterPro" id="IPR001594">
    <property type="entry name" value="Palmitoyltrfase_DHHC"/>
</dbReference>
<comment type="domain">
    <text evidence="7">The DHHC domain is required for palmitoyltransferase activity.</text>
</comment>
<comment type="subcellular location">
    <subcellularLocation>
        <location evidence="1">Membrane</location>
        <topology evidence="1">Multi-pass membrane protein</topology>
    </subcellularLocation>
</comment>
<keyword evidence="3 7" id="KW-0812">Transmembrane</keyword>
<dbReference type="GO" id="GO:0019706">
    <property type="term" value="F:protein-cysteine S-palmitoyltransferase activity"/>
    <property type="evidence" value="ECO:0007669"/>
    <property type="project" value="UniProtKB-EC"/>
</dbReference>
<dbReference type="EC" id="2.3.1.225" evidence="7"/>
<evidence type="ECO:0000313" key="9">
    <source>
        <dbReference type="EMBL" id="CAD9170367.1"/>
    </source>
</evidence>
<organism evidence="9">
    <name type="scientific">Alexandrium catenella</name>
    <name type="common">Red tide dinoflagellate</name>
    <name type="synonym">Gonyaulax catenella</name>
    <dbReference type="NCBI Taxonomy" id="2925"/>
    <lineage>
        <taxon>Eukaryota</taxon>
        <taxon>Sar</taxon>
        <taxon>Alveolata</taxon>
        <taxon>Dinophyceae</taxon>
        <taxon>Gonyaulacales</taxon>
        <taxon>Pyrocystaceae</taxon>
        <taxon>Alexandrium</taxon>
    </lineage>
</organism>
<dbReference type="PROSITE" id="PS50216">
    <property type="entry name" value="DHHC"/>
    <property type="match status" value="1"/>
</dbReference>
<feature type="domain" description="Palmitoyltransferase DHHC" evidence="8">
    <location>
        <begin position="91"/>
        <end position="222"/>
    </location>
</feature>
<gene>
    <name evidence="9" type="ORF">ACAT0790_LOCUS47136</name>
</gene>
<evidence type="ECO:0000256" key="3">
    <source>
        <dbReference type="ARBA" id="ARBA00022692"/>
    </source>
</evidence>
<dbReference type="AlphaFoldDB" id="A0A7S1RMJ6"/>
<evidence type="ECO:0000256" key="6">
    <source>
        <dbReference type="ARBA" id="ARBA00023315"/>
    </source>
</evidence>
<evidence type="ECO:0000256" key="5">
    <source>
        <dbReference type="ARBA" id="ARBA00023136"/>
    </source>
</evidence>
<accession>A0A7S1RMJ6</accession>
<evidence type="ECO:0000256" key="4">
    <source>
        <dbReference type="ARBA" id="ARBA00022989"/>
    </source>
</evidence>
<name>A0A7S1RMJ6_ALECA</name>
<comment type="catalytic activity">
    <reaction evidence="7">
        <text>L-cysteinyl-[protein] + hexadecanoyl-CoA = S-hexadecanoyl-L-cysteinyl-[protein] + CoA</text>
        <dbReference type="Rhea" id="RHEA:36683"/>
        <dbReference type="Rhea" id="RHEA-COMP:10131"/>
        <dbReference type="Rhea" id="RHEA-COMP:11032"/>
        <dbReference type="ChEBI" id="CHEBI:29950"/>
        <dbReference type="ChEBI" id="CHEBI:57287"/>
        <dbReference type="ChEBI" id="CHEBI:57379"/>
        <dbReference type="ChEBI" id="CHEBI:74151"/>
        <dbReference type="EC" id="2.3.1.225"/>
    </reaction>
</comment>
<keyword evidence="5 7" id="KW-0472">Membrane</keyword>
<evidence type="ECO:0000259" key="8">
    <source>
        <dbReference type="Pfam" id="PF01529"/>
    </source>
</evidence>
<reference evidence="9" key="1">
    <citation type="submission" date="2021-01" db="EMBL/GenBank/DDBJ databases">
        <authorList>
            <person name="Corre E."/>
            <person name="Pelletier E."/>
            <person name="Niang G."/>
            <person name="Scheremetjew M."/>
            <person name="Finn R."/>
            <person name="Kale V."/>
            <person name="Holt S."/>
            <person name="Cochrane G."/>
            <person name="Meng A."/>
            <person name="Brown T."/>
            <person name="Cohen L."/>
        </authorList>
    </citation>
    <scope>NUCLEOTIDE SEQUENCE</scope>
    <source>
        <strain evidence="9">OF101</strain>
    </source>
</reference>
<feature type="transmembrane region" description="Helical" evidence="7">
    <location>
        <begin position="140"/>
        <end position="167"/>
    </location>
</feature>
<keyword evidence="2 7" id="KW-0808">Transferase</keyword>
<evidence type="ECO:0000256" key="1">
    <source>
        <dbReference type="ARBA" id="ARBA00004141"/>
    </source>
</evidence>
<feature type="transmembrane region" description="Helical" evidence="7">
    <location>
        <begin position="187"/>
        <end position="209"/>
    </location>
</feature>
<keyword evidence="4 7" id="KW-1133">Transmembrane helix</keyword>
<keyword evidence="6 7" id="KW-0012">Acyltransferase</keyword>
<comment type="similarity">
    <text evidence="7">Belongs to the DHHC palmitoyltransferase family.</text>
</comment>
<dbReference type="EMBL" id="HBGE01078828">
    <property type="protein sequence ID" value="CAD9170367.1"/>
    <property type="molecule type" value="Transcribed_RNA"/>
</dbReference>
<feature type="transmembrane region" description="Helical" evidence="7">
    <location>
        <begin position="33"/>
        <end position="52"/>
    </location>
</feature>